<organism evidence="1 2">
    <name type="scientific">Austropuccinia psidii MF-1</name>
    <dbReference type="NCBI Taxonomy" id="1389203"/>
    <lineage>
        <taxon>Eukaryota</taxon>
        <taxon>Fungi</taxon>
        <taxon>Dikarya</taxon>
        <taxon>Basidiomycota</taxon>
        <taxon>Pucciniomycotina</taxon>
        <taxon>Pucciniomycetes</taxon>
        <taxon>Pucciniales</taxon>
        <taxon>Sphaerophragmiaceae</taxon>
        <taxon>Austropuccinia</taxon>
    </lineage>
</organism>
<gene>
    <name evidence="1" type="ORF">O181_022035</name>
</gene>
<proteinExistence type="predicted"/>
<reference evidence="1" key="1">
    <citation type="submission" date="2021-03" db="EMBL/GenBank/DDBJ databases">
        <title>Draft genome sequence of rust myrtle Austropuccinia psidii MF-1, a brazilian biotype.</title>
        <authorList>
            <person name="Quecine M.C."/>
            <person name="Pachon D.M.R."/>
            <person name="Bonatelli M.L."/>
            <person name="Correr F.H."/>
            <person name="Franceschini L.M."/>
            <person name="Leite T.F."/>
            <person name="Margarido G.R.A."/>
            <person name="Almeida C.A."/>
            <person name="Ferrarezi J.A."/>
            <person name="Labate C.A."/>
        </authorList>
    </citation>
    <scope>NUCLEOTIDE SEQUENCE</scope>
    <source>
        <strain evidence="1">MF-1</strain>
    </source>
</reference>
<protein>
    <recommendedName>
        <fullName evidence="3">Reverse transcriptase Ty1/copia-type domain-containing protein</fullName>
    </recommendedName>
</protein>
<evidence type="ECO:0000313" key="2">
    <source>
        <dbReference type="Proteomes" id="UP000765509"/>
    </source>
</evidence>
<comment type="caution">
    <text evidence="1">The sequence shown here is derived from an EMBL/GenBank/DDBJ whole genome shotgun (WGS) entry which is preliminary data.</text>
</comment>
<evidence type="ECO:0000313" key="1">
    <source>
        <dbReference type="EMBL" id="MBW0482320.1"/>
    </source>
</evidence>
<name>A0A9Q3GXP2_9BASI</name>
<dbReference type="Proteomes" id="UP000765509">
    <property type="component" value="Unassembled WGS sequence"/>
</dbReference>
<keyword evidence="2" id="KW-1185">Reference proteome</keyword>
<dbReference type="EMBL" id="AVOT02006737">
    <property type="protein sequence ID" value="MBW0482320.1"/>
    <property type="molecule type" value="Genomic_DNA"/>
</dbReference>
<dbReference type="AlphaFoldDB" id="A0A9Q3GXP2"/>
<accession>A0A9Q3GXP2</accession>
<evidence type="ECO:0008006" key="3">
    <source>
        <dbReference type="Google" id="ProtNLM"/>
    </source>
</evidence>
<dbReference type="OrthoDB" id="3227712at2759"/>
<sequence>MSLGELLTEQYFESENQAINSIILAKDVSIPDHLGRALSGAYQEDWRVACRTELDQMAAREVWEVLPKRPGMKTIGHQWVFDLKRNLDSTMEKFKACLVARGDKEWLGINWTMPRHTCLQPP</sequence>